<dbReference type="InterPro" id="IPR027417">
    <property type="entry name" value="P-loop_NTPase"/>
</dbReference>
<proteinExistence type="predicted"/>
<dbReference type="AlphaFoldDB" id="A0A923LQK9"/>
<accession>A0A923LQK9</accession>
<dbReference type="GO" id="GO:0008817">
    <property type="term" value="F:corrinoid adenosyltransferase activity"/>
    <property type="evidence" value="ECO:0007669"/>
    <property type="project" value="InterPro"/>
</dbReference>
<protein>
    <submittedName>
        <fullName evidence="1">Cob(I)yrinic acid a,c-diamide adenosyltransferase</fullName>
    </submittedName>
</protein>
<dbReference type="PANTHER" id="PTHR46638:SF1">
    <property type="entry name" value="CORRINOID ADENOSYLTRANSFERASE"/>
    <property type="match status" value="1"/>
</dbReference>
<dbReference type="Pfam" id="PF02572">
    <property type="entry name" value="CobA_CobO_BtuR"/>
    <property type="match status" value="1"/>
</dbReference>
<organism evidence="1 2">
    <name type="scientific">Roseburia zhanii</name>
    <dbReference type="NCBI Taxonomy" id="2763064"/>
    <lineage>
        <taxon>Bacteria</taxon>
        <taxon>Bacillati</taxon>
        <taxon>Bacillota</taxon>
        <taxon>Clostridia</taxon>
        <taxon>Lachnospirales</taxon>
        <taxon>Lachnospiraceae</taxon>
        <taxon>Roseburia</taxon>
    </lineage>
</organism>
<dbReference type="PIRSF" id="PIRSF015617">
    <property type="entry name" value="Adensltrnsf_CobA"/>
    <property type="match status" value="1"/>
</dbReference>
<evidence type="ECO:0000313" key="1">
    <source>
        <dbReference type="EMBL" id="MBC5714106.1"/>
    </source>
</evidence>
<dbReference type="GO" id="GO:0005524">
    <property type="term" value="F:ATP binding"/>
    <property type="evidence" value="ECO:0007669"/>
    <property type="project" value="InterPro"/>
</dbReference>
<gene>
    <name evidence="1" type="ORF">H8S17_07780</name>
</gene>
<evidence type="ECO:0000313" key="2">
    <source>
        <dbReference type="Proteomes" id="UP000606720"/>
    </source>
</evidence>
<dbReference type="SUPFAM" id="SSF52540">
    <property type="entry name" value="P-loop containing nucleoside triphosphate hydrolases"/>
    <property type="match status" value="1"/>
</dbReference>
<name>A0A923LQK9_9FIRM</name>
<dbReference type="Proteomes" id="UP000606720">
    <property type="component" value="Unassembled WGS sequence"/>
</dbReference>
<sequence length="172" mass="19383">MATGSVQVYYGAGRGKSPAALGRAIRAAAEGKTVFIIQFLKGKSDEEMEFLKRLEPEIKFFRFEKSEEYFSELSEEEQLEEVKNIKNGINFAKKVLTTGECDLVILDEVLGLVDHGLIAAEELKTLIGARLDDTDLIMTGWVLSDELRPYIDEIYHLIPEKIPEKQGKDIDN</sequence>
<dbReference type="PANTHER" id="PTHR46638">
    <property type="entry name" value="CORRINOID ADENOSYLTRANSFERASE"/>
    <property type="match status" value="1"/>
</dbReference>
<comment type="caution">
    <text evidence="1">The sequence shown here is derived from an EMBL/GenBank/DDBJ whole genome shotgun (WGS) entry which is preliminary data.</text>
</comment>
<reference evidence="1" key="1">
    <citation type="submission" date="2020-08" db="EMBL/GenBank/DDBJ databases">
        <title>Genome public.</title>
        <authorList>
            <person name="Liu C."/>
            <person name="Sun Q."/>
        </authorList>
    </citation>
    <scope>NUCLEOTIDE SEQUENCE</scope>
    <source>
        <strain evidence="1">BX1005</strain>
    </source>
</reference>
<dbReference type="Gene3D" id="3.40.50.300">
    <property type="entry name" value="P-loop containing nucleotide triphosphate hydrolases"/>
    <property type="match status" value="1"/>
</dbReference>
<keyword evidence="2" id="KW-1185">Reference proteome</keyword>
<dbReference type="GO" id="GO:0009236">
    <property type="term" value="P:cobalamin biosynthetic process"/>
    <property type="evidence" value="ECO:0007669"/>
    <property type="project" value="InterPro"/>
</dbReference>
<dbReference type="RefSeq" id="WP_186866861.1">
    <property type="nucleotide sequence ID" value="NZ_JACOPH010000005.1"/>
</dbReference>
<dbReference type="EMBL" id="JACOPH010000005">
    <property type="protein sequence ID" value="MBC5714106.1"/>
    <property type="molecule type" value="Genomic_DNA"/>
</dbReference>
<dbReference type="InterPro" id="IPR003724">
    <property type="entry name" value="CblAdoTrfase_CobA"/>
</dbReference>